<name>A0A7H9B571_ZYGMR</name>
<dbReference type="GeneID" id="59237600"/>
<keyword evidence="4" id="KW-1185">Reference proteome</keyword>
<dbReference type="GO" id="GO:1990221">
    <property type="term" value="C:L-cysteine desulfurase complex"/>
    <property type="evidence" value="ECO:0007669"/>
    <property type="project" value="TreeGrafter"/>
</dbReference>
<organism evidence="3 4">
    <name type="scientific">Zygotorulaspora mrakii</name>
    <name type="common">Zygosaccharomyces mrakii</name>
    <dbReference type="NCBI Taxonomy" id="42260"/>
    <lineage>
        <taxon>Eukaryota</taxon>
        <taxon>Fungi</taxon>
        <taxon>Dikarya</taxon>
        <taxon>Ascomycota</taxon>
        <taxon>Saccharomycotina</taxon>
        <taxon>Saccharomycetes</taxon>
        <taxon>Saccharomycetales</taxon>
        <taxon>Saccharomycetaceae</taxon>
        <taxon>Zygotorulaspora</taxon>
    </lineage>
</organism>
<dbReference type="AlphaFoldDB" id="A0A7H9B571"/>
<dbReference type="InterPro" id="IPR051522">
    <property type="entry name" value="ISC_assembly_LYR"/>
</dbReference>
<dbReference type="Pfam" id="PF05347">
    <property type="entry name" value="Complex1_LYR"/>
    <property type="match status" value="1"/>
</dbReference>
<dbReference type="InterPro" id="IPR045297">
    <property type="entry name" value="Complex1_LYR_LYRM4"/>
</dbReference>
<protein>
    <recommendedName>
        <fullName evidence="2">Complex 1 LYR protein domain-containing protein</fullName>
    </recommendedName>
</protein>
<dbReference type="PANTHER" id="PTHR13166:SF7">
    <property type="entry name" value="LYR MOTIF-CONTAINING PROTEIN 4"/>
    <property type="match status" value="1"/>
</dbReference>
<dbReference type="RefSeq" id="XP_037145567.1">
    <property type="nucleotide sequence ID" value="XM_037289672.1"/>
</dbReference>
<dbReference type="KEGG" id="zmk:HG535_0F03520"/>
<evidence type="ECO:0000313" key="3">
    <source>
        <dbReference type="EMBL" id="QLG73841.1"/>
    </source>
</evidence>
<accession>A0A7H9B571</accession>
<evidence type="ECO:0000259" key="2">
    <source>
        <dbReference type="Pfam" id="PF05347"/>
    </source>
</evidence>
<dbReference type="EMBL" id="CP058609">
    <property type="protein sequence ID" value="QLG73841.1"/>
    <property type="molecule type" value="Genomic_DNA"/>
</dbReference>
<proteinExistence type="inferred from homology"/>
<dbReference type="Proteomes" id="UP000509704">
    <property type="component" value="Chromosome 6"/>
</dbReference>
<evidence type="ECO:0000313" key="4">
    <source>
        <dbReference type="Proteomes" id="UP000509704"/>
    </source>
</evidence>
<dbReference type="CDD" id="cd20264">
    <property type="entry name" value="Complex1_LYR_LYRM4"/>
    <property type="match status" value="1"/>
</dbReference>
<dbReference type="PANTHER" id="PTHR13166">
    <property type="entry name" value="PROTEIN C6ORF149"/>
    <property type="match status" value="1"/>
</dbReference>
<dbReference type="OrthoDB" id="275715at2759"/>
<evidence type="ECO:0000256" key="1">
    <source>
        <dbReference type="ARBA" id="ARBA00009508"/>
    </source>
</evidence>
<dbReference type="GO" id="GO:0005739">
    <property type="term" value="C:mitochondrion"/>
    <property type="evidence" value="ECO:0007669"/>
    <property type="project" value="TreeGrafter"/>
</dbReference>
<dbReference type="GO" id="GO:0016226">
    <property type="term" value="P:iron-sulfur cluster assembly"/>
    <property type="evidence" value="ECO:0007669"/>
    <property type="project" value="InterPro"/>
</dbReference>
<dbReference type="InterPro" id="IPR008011">
    <property type="entry name" value="Complex1_LYR_dom"/>
</dbReference>
<feature type="domain" description="Complex 1 LYR protein" evidence="2">
    <location>
        <begin position="9"/>
        <end position="66"/>
    </location>
</feature>
<comment type="similarity">
    <text evidence="1">Belongs to the complex I LYR family.</text>
</comment>
<reference evidence="3 4" key="1">
    <citation type="submission" date="2020-07" db="EMBL/GenBank/DDBJ databases">
        <title>The yeast mating-type switching endonuclease HO is a domesticated member of an unorthodox homing genetic element family.</title>
        <authorList>
            <person name="Coughlan A.Y."/>
            <person name="Lombardi L."/>
            <person name="Braun-Galleani S."/>
            <person name="Martos A.R."/>
            <person name="Galeote V."/>
            <person name="Bigey F."/>
            <person name="Dequin S."/>
            <person name="Byrne K.P."/>
            <person name="Wolfe K.H."/>
        </authorList>
    </citation>
    <scope>NUCLEOTIDE SEQUENCE [LARGE SCALE GENOMIC DNA]</scope>
    <source>
        <strain evidence="3 4">NRRL Y-6702</strain>
    </source>
</reference>
<sequence length="97" mass="11462">MPAVSPSRRQVLRLYKQLIKNANQFNDYNFREYFLRRARNTFKENKSVQDAAKLQSLFAEGQRDLGILKRQSIISQMYTFDKLVVEPLHKHGFKPST</sequence>
<gene>
    <name evidence="3" type="ORF">HG535_0F03520</name>
</gene>